<feature type="transmembrane region" description="Helical" evidence="9">
    <location>
        <begin position="226"/>
        <end position="247"/>
    </location>
</feature>
<feature type="transmembrane region" description="Helical" evidence="9">
    <location>
        <begin position="6"/>
        <end position="28"/>
    </location>
</feature>
<evidence type="ECO:0000256" key="7">
    <source>
        <dbReference type="ARBA" id="ARBA00023170"/>
    </source>
</evidence>
<evidence type="ECO:0000313" key="11">
    <source>
        <dbReference type="EMBL" id="RUS91526.1"/>
    </source>
</evidence>
<protein>
    <recommendedName>
        <fullName evidence="10">G-protein coupled receptors family 1 profile domain-containing protein</fullName>
    </recommendedName>
</protein>
<dbReference type="CDD" id="cd00637">
    <property type="entry name" value="7tm_classA_rhodopsin-like"/>
    <property type="match status" value="1"/>
</dbReference>
<dbReference type="Proteomes" id="UP000271974">
    <property type="component" value="Unassembled WGS sequence"/>
</dbReference>
<dbReference type="GO" id="GO:0005886">
    <property type="term" value="C:plasma membrane"/>
    <property type="evidence" value="ECO:0007669"/>
    <property type="project" value="UniProtKB-SubCell"/>
</dbReference>
<dbReference type="AlphaFoldDB" id="A0A3S1AGN2"/>
<name>A0A3S1AGN2_ELYCH</name>
<keyword evidence="5" id="KW-0297">G-protein coupled receptor</keyword>
<evidence type="ECO:0000259" key="10">
    <source>
        <dbReference type="PROSITE" id="PS50262"/>
    </source>
</evidence>
<dbReference type="PANTHER" id="PTHR24249:SF372">
    <property type="entry name" value="G-PROTEIN COUPLED RECEPTORS FAMILY 1 PROFILE DOMAIN-CONTAINING PROTEIN"/>
    <property type="match status" value="1"/>
</dbReference>
<evidence type="ECO:0000256" key="5">
    <source>
        <dbReference type="ARBA" id="ARBA00023040"/>
    </source>
</evidence>
<evidence type="ECO:0000256" key="9">
    <source>
        <dbReference type="SAM" id="Phobius"/>
    </source>
</evidence>
<keyword evidence="12" id="KW-1185">Reference proteome</keyword>
<feature type="domain" description="G-protein coupled receptors family 1 profile" evidence="10">
    <location>
        <begin position="19"/>
        <end position="276"/>
    </location>
</feature>
<comment type="caution">
    <text evidence="11">The sequence shown here is derived from an EMBL/GenBank/DDBJ whole genome shotgun (WGS) entry which is preliminary data.</text>
</comment>
<dbReference type="InterPro" id="IPR017452">
    <property type="entry name" value="GPCR_Rhodpsn_7TM"/>
</dbReference>
<dbReference type="EMBL" id="RQTK01000010">
    <property type="protein sequence ID" value="RUS91526.1"/>
    <property type="molecule type" value="Genomic_DNA"/>
</dbReference>
<dbReference type="OrthoDB" id="5965749at2759"/>
<organism evidence="11 12">
    <name type="scientific">Elysia chlorotica</name>
    <name type="common">Eastern emerald elysia</name>
    <name type="synonym">Sea slug</name>
    <dbReference type="NCBI Taxonomy" id="188477"/>
    <lineage>
        <taxon>Eukaryota</taxon>
        <taxon>Metazoa</taxon>
        <taxon>Spiralia</taxon>
        <taxon>Lophotrochozoa</taxon>
        <taxon>Mollusca</taxon>
        <taxon>Gastropoda</taxon>
        <taxon>Heterobranchia</taxon>
        <taxon>Euthyneura</taxon>
        <taxon>Panpulmonata</taxon>
        <taxon>Sacoglossa</taxon>
        <taxon>Placobranchoidea</taxon>
        <taxon>Plakobranchidae</taxon>
        <taxon>Elysia</taxon>
    </lineage>
</organism>
<dbReference type="GO" id="GO:0004930">
    <property type="term" value="F:G protein-coupled receptor activity"/>
    <property type="evidence" value="ECO:0007669"/>
    <property type="project" value="UniProtKB-KW"/>
</dbReference>
<dbReference type="Pfam" id="PF00001">
    <property type="entry name" value="7tm_1"/>
    <property type="match status" value="1"/>
</dbReference>
<feature type="transmembrane region" description="Helical" evidence="9">
    <location>
        <begin position="158"/>
        <end position="180"/>
    </location>
</feature>
<evidence type="ECO:0000256" key="2">
    <source>
        <dbReference type="ARBA" id="ARBA00022475"/>
    </source>
</evidence>
<evidence type="ECO:0000256" key="6">
    <source>
        <dbReference type="ARBA" id="ARBA00023136"/>
    </source>
</evidence>
<feature type="transmembrane region" description="Helical" evidence="9">
    <location>
        <begin position="259"/>
        <end position="279"/>
    </location>
</feature>
<dbReference type="PANTHER" id="PTHR24249">
    <property type="entry name" value="HISTAMINE RECEPTOR-RELATED G-PROTEIN COUPLED RECEPTOR"/>
    <property type="match status" value="1"/>
</dbReference>
<evidence type="ECO:0000256" key="1">
    <source>
        <dbReference type="ARBA" id="ARBA00004651"/>
    </source>
</evidence>
<evidence type="ECO:0000313" key="12">
    <source>
        <dbReference type="Proteomes" id="UP000271974"/>
    </source>
</evidence>
<comment type="subcellular location">
    <subcellularLocation>
        <location evidence="1">Cell membrane</location>
        <topology evidence="1">Multi-pass membrane protein</topology>
    </subcellularLocation>
</comment>
<dbReference type="InterPro" id="IPR050569">
    <property type="entry name" value="TAAR"/>
</dbReference>
<keyword evidence="8" id="KW-0807">Transducer</keyword>
<feature type="transmembrane region" description="Helical" evidence="9">
    <location>
        <begin position="40"/>
        <end position="63"/>
    </location>
</feature>
<feature type="transmembrane region" description="Helical" evidence="9">
    <location>
        <begin position="120"/>
        <end position="138"/>
    </location>
</feature>
<evidence type="ECO:0000256" key="3">
    <source>
        <dbReference type="ARBA" id="ARBA00022692"/>
    </source>
</evidence>
<dbReference type="PROSITE" id="PS50262">
    <property type="entry name" value="G_PROTEIN_RECEP_F1_2"/>
    <property type="match status" value="1"/>
</dbReference>
<feature type="non-terminal residue" evidence="11">
    <location>
        <position position="294"/>
    </location>
</feature>
<sequence>METAVASASILGALFIITGNSGTLVSCWRCRRLQTIPNMYVCSLALADLLVGLVVLIRGALSFPSTGETFEHDKYFCLCVVSLMFTSVASSMFSSSLVACDRYVFIRYPLRYDSLITRKGSLTSIAISWCVAVVYGFVPIRWSHFDSADDCAPTHIFPYQYIIIIHPFVFFSLSALTFTLHGKICRIALQHHTRIRAETLAAHHRIYSCTTGRSAEDRSSWKMMKAMVLAFGLFFLCWCPLLVVTYLEYTVHVNHTALSVAGLFGVLNSGKNCLVLVAMNRDFRREFKLLFGCK</sequence>
<dbReference type="InterPro" id="IPR000276">
    <property type="entry name" value="GPCR_Rhodpsn"/>
</dbReference>
<dbReference type="SMART" id="SM01381">
    <property type="entry name" value="7TM_GPCR_Srsx"/>
    <property type="match status" value="1"/>
</dbReference>
<keyword evidence="7" id="KW-0675">Receptor</keyword>
<keyword evidence="3 9" id="KW-0812">Transmembrane</keyword>
<evidence type="ECO:0000256" key="8">
    <source>
        <dbReference type="ARBA" id="ARBA00023224"/>
    </source>
</evidence>
<dbReference type="STRING" id="188477.A0A3S1AGN2"/>
<feature type="transmembrane region" description="Helical" evidence="9">
    <location>
        <begin position="75"/>
        <end position="99"/>
    </location>
</feature>
<keyword evidence="4 9" id="KW-1133">Transmembrane helix</keyword>
<proteinExistence type="predicted"/>
<gene>
    <name evidence="11" type="ORF">EGW08_000747</name>
</gene>
<accession>A0A3S1AGN2</accession>
<dbReference type="SUPFAM" id="SSF81321">
    <property type="entry name" value="Family A G protein-coupled receptor-like"/>
    <property type="match status" value="1"/>
</dbReference>
<keyword evidence="2" id="KW-1003">Cell membrane</keyword>
<dbReference type="PRINTS" id="PR00237">
    <property type="entry name" value="GPCRRHODOPSN"/>
</dbReference>
<evidence type="ECO:0000256" key="4">
    <source>
        <dbReference type="ARBA" id="ARBA00022989"/>
    </source>
</evidence>
<keyword evidence="6 9" id="KW-0472">Membrane</keyword>
<reference evidence="11 12" key="1">
    <citation type="submission" date="2019-01" db="EMBL/GenBank/DDBJ databases">
        <title>A draft genome assembly of the solar-powered sea slug Elysia chlorotica.</title>
        <authorList>
            <person name="Cai H."/>
            <person name="Li Q."/>
            <person name="Fang X."/>
            <person name="Li J."/>
            <person name="Curtis N.E."/>
            <person name="Altenburger A."/>
            <person name="Shibata T."/>
            <person name="Feng M."/>
            <person name="Maeda T."/>
            <person name="Schwartz J.A."/>
            <person name="Shigenobu S."/>
            <person name="Lundholm N."/>
            <person name="Nishiyama T."/>
            <person name="Yang H."/>
            <person name="Hasebe M."/>
            <person name="Li S."/>
            <person name="Pierce S.K."/>
            <person name="Wang J."/>
        </authorList>
    </citation>
    <scope>NUCLEOTIDE SEQUENCE [LARGE SCALE GENOMIC DNA]</scope>
    <source>
        <strain evidence="11">EC2010</strain>
        <tissue evidence="11">Whole organism of an adult</tissue>
    </source>
</reference>
<dbReference type="Gene3D" id="1.20.1070.10">
    <property type="entry name" value="Rhodopsin 7-helix transmembrane proteins"/>
    <property type="match status" value="1"/>
</dbReference>